<dbReference type="Proteomes" id="UP000703661">
    <property type="component" value="Unassembled WGS sequence"/>
</dbReference>
<sequence length="521" mass="59520">MMLDPTQLQQQHLYYTNSAQETGCQAALASTVIARVVIDNTEPGPKISIDRLQTPDRGRIMVAASFIPEGALIGAIPPQAITCDTAHRTKRCGKCLGPTSCNNENGNRGGPGTIACEGCCEIWYCDERCRVQDWDAVHKYECKFLKRLYNGNGQEEEGSQRQSNDDDERYIEKFREMGDYERDYCRLMIRILIHRFKEHLLPQFEDSSRPREQEPDDGEPLPFSCVLDLVENRSGFSKELIEGNFLNVARIMDAFQTVLEQNSCEMQKPNRSQLDGSLKGVGEVEVGGGIPRLSLDELVGLVLREECNSFGLYEYGPTIEAAPTGTSSTSNSRIGYGLGLYIRNFLHSFNHSCTPNLYHVASKDRQLVYAARDISQGEELNIKYMEFTPEYRIPNAEQRRQEKERSLVKELDRKIAFEKRRAFLKEIFHFDCACQRCRWELSMNWGSSQPETSREEEEEEKFLREGLVCERDGCYGFYAPPVVLELMRRNTTSYVEKQQQLQGEEAEVGQWECVACGRQRG</sequence>
<evidence type="ECO:0000313" key="7">
    <source>
        <dbReference type="EMBL" id="KAG0022033.1"/>
    </source>
</evidence>
<protein>
    <recommendedName>
        <fullName evidence="9">Suppressor of anucleate metulae protein B</fullName>
    </recommendedName>
</protein>
<evidence type="ECO:0000256" key="3">
    <source>
        <dbReference type="ARBA" id="ARBA00022833"/>
    </source>
</evidence>
<dbReference type="PROSITE" id="PS50280">
    <property type="entry name" value="SET"/>
    <property type="match status" value="1"/>
</dbReference>
<keyword evidence="3" id="KW-0862">Zinc</keyword>
<reference evidence="7" key="1">
    <citation type="journal article" date="2020" name="Fungal Divers.">
        <title>Resolving the Mortierellaceae phylogeny through synthesis of multi-gene phylogenetics and phylogenomics.</title>
        <authorList>
            <person name="Vandepol N."/>
            <person name="Liber J."/>
            <person name="Desiro A."/>
            <person name="Na H."/>
            <person name="Kennedy M."/>
            <person name="Barry K."/>
            <person name="Grigoriev I.V."/>
            <person name="Miller A.N."/>
            <person name="O'Donnell K."/>
            <person name="Stajich J.E."/>
            <person name="Bonito G."/>
        </authorList>
    </citation>
    <scope>NUCLEOTIDE SEQUENCE</scope>
    <source>
        <strain evidence="7">NRRL 2769</strain>
    </source>
</reference>
<evidence type="ECO:0000256" key="4">
    <source>
        <dbReference type="PROSITE-ProRule" id="PRU00134"/>
    </source>
</evidence>
<accession>A0A9P6N1V3</accession>
<dbReference type="PANTHER" id="PTHR12197:SF292">
    <property type="entry name" value="SET DOMAIN-CONTAINING PROTEIN"/>
    <property type="match status" value="1"/>
</dbReference>
<evidence type="ECO:0000256" key="1">
    <source>
        <dbReference type="ARBA" id="ARBA00022723"/>
    </source>
</evidence>
<dbReference type="InterPro" id="IPR001214">
    <property type="entry name" value="SET_dom"/>
</dbReference>
<dbReference type="OrthoDB" id="1028014at2759"/>
<evidence type="ECO:0000259" key="6">
    <source>
        <dbReference type="PROSITE" id="PS50865"/>
    </source>
</evidence>
<dbReference type="InterPro" id="IPR050869">
    <property type="entry name" value="H3K4_H4K5_MeTrfase"/>
</dbReference>
<dbReference type="InterPro" id="IPR046341">
    <property type="entry name" value="SET_dom_sf"/>
</dbReference>
<name>A0A9P6N1V3_9FUNG</name>
<organism evidence="7 8">
    <name type="scientific">Entomortierella chlamydospora</name>
    <dbReference type="NCBI Taxonomy" id="101097"/>
    <lineage>
        <taxon>Eukaryota</taxon>
        <taxon>Fungi</taxon>
        <taxon>Fungi incertae sedis</taxon>
        <taxon>Mucoromycota</taxon>
        <taxon>Mortierellomycotina</taxon>
        <taxon>Mortierellomycetes</taxon>
        <taxon>Mortierellales</taxon>
        <taxon>Mortierellaceae</taxon>
        <taxon>Entomortierella</taxon>
    </lineage>
</organism>
<evidence type="ECO:0000259" key="5">
    <source>
        <dbReference type="PROSITE" id="PS50280"/>
    </source>
</evidence>
<dbReference type="EMBL" id="JAAAID010000127">
    <property type="protein sequence ID" value="KAG0022033.1"/>
    <property type="molecule type" value="Genomic_DNA"/>
</dbReference>
<dbReference type="PANTHER" id="PTHR12197">
    <property type="entry name" value="HISTONE-LYSINE N-METHYLTRANSFERASE SMYD"/>
    <property type="match status" value="1"/>
</dbReference>
<keyword evidence="2 4" id="KW-0863">Zinc-finger</keyword>
<dbReference type="PROSITE" id="PS50865">
    <property type="entry name" value="ZF_MYND_2"/>
    <property type="match status" value="1"/>
</dbReference>
<dbReference type="InterPro" id="IPR002893">
    <property type="entry name" value="Znf_MYND"/>
</dbReference>
<keyword evidence="1" id="KW-0479">Metal-binding</keyword>
<evidence type="ECO:0000256" key="2">
    <source>
        <dbReference type="ARBA" id="ARBA00022771"/>
    </source>
</evidence>
<evidence type="ECO:0000313" key="8">
    <source>
        <dbReference type="Proteomes" id="UP000703661"/>
    </source>
</evidence>
<feature type="domain" description="SET" evidence="5">
    <location>
        <begin position="45"/>
        <end position="385"/>
    </location>
</feature>
<dbReference type="Pfam" id="PF00856">
    <property type="entry name" value="SET"/>
    <property type="match status" value="1"/>
</dbReference>
<keyword evidence="8" id="KW-1185">Reference proteome</keyword>
<gene>
    <name evidence="7" type="ORF">BGZ80_001200</name>
</gene>
<dbReference type="Gene3D" id="2.170.270.10">
    <property type="entry name" value="SET domain"/>
    <property type="match status" value="1"/>
</dbReference>
<dbReference type="SUPFAM" id="SSF82199">
    <property type="entry name" value="SET domain"/>
    <property type="match status" value="1"/>
</dbReference>
<dbReference type="Gene3D" id="6.10.140.2220">
    <property type="match status" value="1"/>
</dbReference>
<evidence type="ECO:0008006" key="9">
    <source>
        <dbReference type="Google" id="ProtNLM"/>
    </source>
</evidence>
<comment type="caution">
    <text evidence="7">The sequence shown here is derived from an EMBL/GenBank/DDBJ whole genome shotgun (WGS) entry which is preliminary data.</text>
</comment>
<feature type="domain" description="MYND-type" evidence="6">
    <location>
        <begin position="92"/>
        <end position="142"/>
    </location>
</feature>
<proteinExistence type="predicted"/>
<dbReference type="CDD" id="cd20071">
    <property type="entry name" value="SET_SMYD"/>
    <property type="match status" value="1"/>
</dbReference>
<dbReference type="GO" id="GO:0008270">
    <property type="term" value="F:zinc ion binding"/>
    <property type="evidence" value="ECO:0007669"/>
    <property type="project" value="UniProtKB-KW"/>
</dbReference>
<dbReference type="AlphaFoldDB" id="A0A9P6N1V3"/>
<dbReference type="SUPFAM" id="SSF144232">
    <property type="entry name" value="HIT/MYND zinc finger-like"/>
    <property type="match status" value="1"/>
</dbReference>